<dbReference type="AlphaFoldDB" id="A0A8T9QBK4"/>
<organism evidence="2 3">
    <name type="scientific">Hymenobacter cellulosilyticus</name>
    <dbReference type="NCBI Taxonomy" id="2932248"/>
    <lineage>
        <taxon>Bacteria</taxon>
        <taxon>Pseudomonadati</taxon>
        <taxon>Bacteroidota</taxon>
        <taxon>Cytophagia</taxon>
        <taxon>Cytophagales</taxon>
        <taxon>Hymenobacteraceae</taxon>
        <taxon>Hymenobacter</taxon>
    </lineage>
</organism>
<keyword evidence="3" id="KW-1185">Reference proteome</keyword>
<evidence type="ECO:0000256" key="1">
    <source>
        <dbReference type="SAM" id="Phobius"/>
    </source>
</evidence>
<evidence type="ECO:0000313" key="3">
    <source>
        <dbReference type="Proteomes" id="UP000831796"/>
    </source>
</evidence>
<evidence type="ECO:0000313" key="2">
    <source>
        <dbReference type="EMBL" id="UOQ72919.1"/>
    </source>
</evidence>
<dbReference type="EMBL" id="CP095046">
    <property type="protein sequence ID" value="UOQ72919.1"/>
    <property type="molecule type" value="Genomic_DNA"/>
</dbReference>
<name>A0A8T9QBK4_9BACT</name>
<dbReference type="Proteomes" id="UP000831796">
    <property type="component" value="Chromosome"/>
</dbReference>
<feature type="transmembrane region" description="Helical" evidence="1">
    <location>
        <begin position="21"/>
        <end position="42"/>
    </location>
</feature>
<sequence>MIRHLLILIWNRKRSTMLLAVEILLCFFVLFAVSSLFLYNVYHYRQPLGFDYQNVWEINIDPKRIRLTSINSFSLPCSA</sequence>
<proteinExistence type="predicted"/>
<gene>
    <name evidence="2" type="ORF">MUN79_02735</name>
</gene>
<dbReference type="KEGG" id="hcu:MUN79_02735"/>
<protein>
    <submittedName>
        <fullName evidence="2">Uncharacterized protein</fullName>
    </submittedName>
</protein>
<keyword evidence="1" id="KW-0812">Transmembrane</keyword>
<keyword evidence="1" id="KW-0472">Membrane</keyword>
<dbReference type="RefSeq" id="WP_244676277.1">
    <property type="nucleotide sequence ID" value="NZ_CP095046.1"/>
</dbReference>
<accession>A0A8T9QBK4</accession>
<reference evidence="2" key="1">
    <citation type="submission" date="2022-04" db="EMBL/GenBank/DDBJ databases">
        <title>Hymenobacter sp. isolated from the air.</title>
        <authorList>
            <person name="Won M."/>
            <person name="Lee C.-M."/>
            <person name="Woen H.-Y."/>
            <person name="Kwon S.-W."/>
        </authorList>
    </citation>
    <scope>NUCLEOTIDE SEQUENCE</scope>
    <source>
        <strain evidence="2">5116S-3</strain>
    </source>
</reference>
<keyword evidence="1" id="KW-1133">Transmembrane helix</keyword>